<dbReference type="GO" id="GO:0020037">
    <property type="term" value="F:heme binding"/>
    <property type="evidence" value="ECO:0007669"/>
    <property type="project" value="InterPro"/>
</dbReference>
<dbReference type="RefSeq" id="WP_071900570.1">
    <property type="nucleotide sequence ID" value="NZ_MPIN01000006.1"/>
</dbReference>
<evidence type="ECO:0000256" key="5">
    <source>
        <dbReference type="ARBA" id="ARBA00023004"/>
    </source>
</evidence>
<evidence type="ECO:0000256" key="2">
    <source>
        <dbReference type="ARBA" id="ARBA00022617"/>
    </source>
</evidence>
<keyword evidence="3" id="KW-0479">Metal-binding</keyword>
<keyword evidence="4" id="KW-0560">Oxidoreductase</keyword>
<evidence type="ECO:0000256" key="4">
    <source>
        <dbReference type="ARBA" id="ARBA00023002"/>
    </source>
</evidence>
<dbReference type="FunFam" id="1.10.630.10:FF:000018">
    <property type="entry name" value="Cytochrome P450 monooxygenase"/>
    <property type="match status" value="1"/>
</dbReference>
<dbReference type="InterPro" id="IPR001128">
    <property type="entry name" value="Cyt_P450"/>
</dbReference>
<dbReference type="Pfam" id="PF00067">
    <property type="entry name" value="p450"/>
    <property type="match status" value="1"/>
</dbReference>
<evidence type="ECO:0008006" key="9">
    <source>
        <dbReference type="Google" id="ProtNLM"/>
    </source>
</evidence>
<dbReference type="EMBL" id="MPIN01000006">
    <property type="protein sequence ID" value="OJH38063.1"/>
    <property type="molecule type" value="Genomic_DNA"/>
</dbReference>
<keyword evidence="2" id="KW-0349">Heme</keyword>
<evidence type="ECO:0000313" key="8">
    <source>
        <dbReference type="Proteomes" id="UP000182229"/>
    </source>
</evidence>
<protein>
    <recommendedName>
        <fullName evidence="9">Cytochrome</fullName>
    </recommendedName>
</protein>
<sequence length="396" mass="44321">MSDSYPMPKDWRCPLDPPAGFKRLRQEAPVSRIRVWDGSTPWLISGYAQALEALADPRLSMDFRLPGFPHISPASATRRDRLLPFPFRSDEEYRAQRAMILQEFSPRRMEALRPLIQRTVDETLDAMLAGPRPADLMVAFALPVASLVICELLGVPREDYERLHVISRTIGSRTEGREAVERALDEMDGYFQRMVDANKREPGDTLMGRVVAEQVLPGKLSEQDAVSMFQFLFFTGHGPSAYMFGMGAVALLLNPDQIGEFLAAKDPTQAVQELLRYVTVSQNARQRAATEDLTIGGHLIRAGEGVLVQLDSANRDETVFSDPDRLDVNRAPHRNLSLGHGIHLCMGRALALIELEVVFGTLFRRVPTLRLAVPVEDIPFKQDENLLGAHEVPVSW</sequence>
<evidence type="ECO:0000256" key="3">
    <source>
        <dbReference type="ARBA" id="ARBA00022723"/>
    </source>
</evidence>
<dbReference type="Gene3D" id="1.10.630.10">
    <property type="entry name" value="Cytochrome P450"/>
    <property type="match status" value="1"/>
</dbReference>
<dbReference type="Proteomes" id="UP000182229">
    <property type="component" value="Unassembled WGS sequence"/>
</dbReference>
<dbReference type="InterPro" id="IPR002397">
    <property type="entry name" value="Cyt_P450_B"/>
</dbReference>
<name>A0A1L9B773_9BACT</name>
<accession>A0A1L9B773</accession>
<comment type="similarity">
    <text evidence="1">Belongs to the cytochrome P450 family.</text>
</comment>
<dbReference type="GO" id="GO:0004497">
    <property type="term" value="F:monooxygenase activity"/>
    <property type="evidence" value="ECO:0007669"/>
    <property type="project" value="UniProtKB-KW"/>
</dbReference>
<proteinExistence type="inferred from homology"/>
<gene>
    <name evidence="7" type="ORF">BON30_23125</name>
</gene>
<keyword evidence="5" id="KW-0408">Iron</keyword>
<dbReference type="InterPro" id="IPR036396">
    <property type="entry name" value="Cyt_P450_sf"/>
</dbReference>
<evidence type="ECO:0000313" key="7">
    <source>
        <dbReference type="EMBL" id="OJH38063.1"/>
    </source>
</evidence>
<reference evidence="8" key="1">
    <citation type="submission" date="2016-11" db="EMBL/GenBank/DDBJ databases">
        <authorList>
            <person name="Shukria A."/>
            <person name="Stevens D.C."/>
        </authorList>
    </citation>
    <scope>NUCLEOTIDE SEQUENCE [LARGE SCALE GENOMIC DNA]</scope>
    <source>
        <strain evidence="8">Cbfe23</strain>
    </source>
</reference>
<dbReference type="SUPFAM" id="SSF48264">
    <property type="entry name" value="Cytochrome P450"/>
    <property type="match status" value="1"/>
</dbReference>
<dbReference type="CDD" id="cd11030">
    <property type="entry name" value="CYP105-like"/>
    <property type="match status" value="1"/>
</dbReference>
<dbReference type="OrthoDB" id="4511384at2"/>
<comment type="caution">
    <text evidence="7">The sequence shown here is derived from an EMBL/GenBank/DDBJ whole genome shotgun (WGS) entry which is preliminary data.</text>
</comment>
<dbReference type="STRING" id="83449.BON30_23125"/>
<keyword evidence="6" id="KW-0503">Monooxygenase</keyword>
<dbReference type="GO" id="GO:0005506">
    <property type="term" value="F:iron ion binding"/>
    <property type="evidence" value="ECO:0007669"/>
    <property type="project" value="InterPro"/>
</dbReference>
<dbReference type="GO" id="GO:0016705">
    <property type="term" value="F:oxidoreductase activity, acting on paired donors, with incorporation or reduction of molecular oxygen"/>
    <property type="evidence" value="ECO:0007669"/>
    <property type="project" value="InterPro"/>
</dbReference>
<keyword evidence="8" id="KW-1185">Reference proteome</keyword>
<organism evidence="7 8">
    <name type="scientific">Cystobacter ferrugineus</name>
    <dbReference type="NCBI Taxonomy" id="83449"/>
    <lineage>
        <taxon>Bacteria</taxon>
        <taxon>Pseudomonadati</taxon>
        <taxon>Myxococcota</taxon>
        <taxon>Myxococcia</taxon>
        <taxon>Myxococcales</taxon>
        <taxon>Cystobacterineae</taxon>
        <taxon>Archangiaceae</taxon>
        <taxon>Cystobacter</taxon>
    </lineage>
</organism>
<dbReference type="PANTHER" id="PTHR46696">
    <property type="entry name" value="P450, PUTATIVE (EUROFUNG)-RELATED"/>
    <property type="match status" value="1"/>
</dbReference>
<evidence type="ECO:0000256" key="6">
    <source>
        <dbReference type="ARBA" id="ARBA00023033"/>
    </source>
</evidence>
<dbReference type="AlphaFoldDB" id="A0A1L9B773"/>
<evidence type="ECO:0000256" key="1">
    <source>
        <dbReference type="ARBA" id="ARBA00010617"/>
    </source>
</evidence>
<dbReference type="PRINTS" id="PR00359">
    <property type="entry name" value="BP450"/>
</dbReference>
<dbReference type="PANTHER" id="PTHR46696:SF1">
    <property type="entry name" value="CYTOCHROME P450 YJIB-RELATED"/>
    <property type="match status" value="1"/>
</dbReference>
<reference evidence="7 8" key="2">
    <citation type="submission" date="2016-12" db="EMBL/GenBank/DDBJ databases">
        <title>Draft Genome Sequence of Cystobacter ferrugineus Strain Cbfe23.</title>
        <authorList>
            <person name="Akbar S."/>
            <person name="Dowd S.E."/>
            <person name="Stevens D.C."/>
        </authorList>
    </citation>
    <scope>NUCLEOTIDE SEQUENCE [LARGE SCALE GENOMIC DNA]</scope>
    <source>
        <strain evidence="7 8">Cbfe23</strain>
    </source>
</reference>